<evidence type="ECO:0000313" key="2">
    <source>
        <dbReference type="EMBL" id="MEV4927797.1"/>
    </source>
</evidence>
<dbReference type="EMBL" id="JBFASG010000059">
    <property type="protein sequence ID" value="MEV4927797.1"/>
    <property type="molecule type" value="Genomic_DNA"/>
</dbReference>
<comment type="caution">
    <text evidence="2">The sequence shown here is derived from an EMBL/GenBank/DDBJ whole genome shotgun (WGS) entry which is preliminary data.</text>
</comment>
<keyword evidence="3" id="KW-1185">Reference proteome</keyword>
<dbReference type="PANTHER" id="PTHR33993">
    <property type="entry name" value="GLYOXALASE-RELATED"/>
    <property type="match status" value="1"/>
</dbReference>
<dbReference type="PROSITE" id="PS51819">
    <property type="entry name" value="VOC"/>
    <property type="match status" value="2"/>
</dbReference>
<dbReference type="InterPro" id="IPR052164">
    <property type="entry name" value="Anthracycline_SecMetBiosynth"/>
</dbReference>
<dbReference type="InterPro" id="IPR037523">
    <property type="entry name" value="VOC_core"/>
</dbReference>
<evidence type="ECO:0000313" key="3">
    <source>
        <dbReference type="Proteomes" id="UP001552479"/>
    </source>
</evidence>
<reference evidence="2 3" key="1">
    <citation type="submission" date="2024-06" db="EMBL/GenBank/DDBJ databases">
        <title>The Natural Products Discovery Center: Release of the First 8490 Sequenced Strains for Exploring Actinobacteria Biosynthetic Diversity.</title>
        <authorList>
            <person name="Kalkreuter E."/>
            <person name="Kautsar S.A."/>
            <person name="Yang D."/>
            <person name="Bader C.D."/>
            <person name="Teijaro C.N."/>
            <person name="Fluegel L."/>
            <person name="Davis C.M."/>
            <person name="Simpson J.R."/>
            <person name="Lauterbach L."/>
            <person name="Steele A.D."/>
            <person name="Gui C."/>
            <person name="Meng S."/>
            <person name="Li G."/>
            <person name="Viehrig K."/>
            <person name="Ye F."/>
            <person name="Su P."/>
            <person name="Kiefer A.F."/>
            <person name="Nichols A."/>
            <person name="Cepeda A.J."/>
            <person name="Yan W."/>
            <person name="Fan B."/>
            <person name="Jiang Y."/>
            <person name="Adhikari A."/>
            <person name="Zheng C.-J."/>
            <person name="Schuster L."/>
            <person name="Cowan T.M."/>
            <person name="Smanski M.J."/>
            <person name="Chevrette M.G."/>
            <person name="De Carvalho L.P.S."/>
            <person name="Shen B."/>
        </authorList>
    </citation>
    <scope>NUCLEOTIDE SEQUENCE [LARGE SCALE GENOMIC DNA]</scope>
    <source>
        <strain evidence="2 3">NPDC053791</strain>
    </source>
</reference>
<dbReference type="Gene3D" id="3.10.180.10">
    <property type="entry name" value="2,3-Dihydroxybiphenyl 1,2-Dioxygenase, domain 1"/>
    <property type="match status" value="2"/>
</dbReference>
<evidence type="ECO:0000259" key="1">
    <source>
        <dbReference type="PROSITE" id="PS51819"/>
    </source>
</evidence>
<dbReference type="InterPro" id="IPR029068">
    <property type="entry name" value="Glyas_Bleomycin-R_OHBP_Dase"/>
</dbReference>
<dbReference type="RefSeq" id="WP_366090849.1">
    <property type="nucleotide sequence ID" value="NZ_JBFASG010000059.1"/>
</dbReference>
<dbReference type="CDD" id="cd07247">
    <property type="entry name" value="SgaA_N_like"/>
    <property type="match status" value="1"/>
</dbReference>
<organism evidence="2 3">
    <name type="scientific">Streptomyces roseoverticillatus</name>
    <dbReference type="NCBI Taxonomy" id="66429"/>
    <lineage>
        <taxon>Bacteria</taxon>
        <taxon>Bacillati</taxon>
        <taxon>Actinomycetota</taxon>
        <taxon>Actinomycetes</taxon>
        <taxon>Kitasatosporales</taxon>
        <taxon>Streptomycetaceae</taxon>
        <taxon>Streptomyces</taxon>
    </lineage>
</organism>
<name>A0ABV3J5D1_9ACTN</name>
<feature type="domain" description="VOC" evidence="1">
    <location>
        <begin position="142"/>
        <end position="257"/>
    </location>
</feature>
<accession>A0ABV3J5D1</accession>
<protein>
    <submittedName>
        <fullName evidence="2">VOC family protein</fullName>
    </submittedName>
</protein>
<dbReference type="Proteomes" id="UP001552479">
    <property type="component" value="Unassembled WGS sequence"/>
</dbReference>
<dbReference type="PANTHER" id="PTHR33993:SF14">
    <property type="entry name" value="GB|AAF24581.1"/>
    <property type="match status" value="1"/>
</dbReference>
<dbReference type="SUPFAM" id="SSF54593">
    <property type="entry name" value="Glyoxalase/Bleomycin resistance protein/Dihydroxybiphenyl dioxygenase"/>
    <property type="match status" value="2"/>
</dbReference>
<feature type="domain" description="VOC" evidence="1">
    <location>
        <begin position="8"/>
        <end position="125"/>
    </location>
</feature>
<sequence>MELSSLDMISGFEIDTADAKGVTDFYGQLLGWTFATEPGSGADGSTCIRITAPGAAAPMGLIRQHAAGGKEAVSLRVLSGDVAADAARLEKLGATVVAPAAPDGDQAVRARVTDPRGNVLTLVSRTGAQEAEQGGGQPQPGAFASFEIGTTDAEATRAFYAQAFGWRFEQDPGSVSTPYYSIFTGPTPTGGMYDYSAVTDGAEFAMPTFLATDVPTDVARAVSLGGAVEYGPEATTYGLVFARLTDPHGNRFGLFTMPQG</sequence>
<dbReference type="InterPro" id="IPR041581">
    <property type="entry name" value="Glyoxalase_6"/>
</dbReference>
<dbReference type="Pfam" id="PF18029">
    <property type="entry name" value="Glyoxalase_6"/>
    <property type="match status" value="2"/>
</dbReference>
<gene>
    <name evidence="2" type="ORF">AB0L03_34175</name>
</gene>
<proteinExistence type="predicted"/>